<evidence type="ECO:0000256" key="1">
    <source>
        <dbReference type="SAM" id="MobiDB-lite"/>
    </source>
</evidence>
<dbReference type="InterPro" id="IPR013169">
    <property type="entry name" value="mRNA_splic_Cwf18-like"/>
</dbReference>
<dbReference type="Pfam" id="PF08315">
    <property type="entry name" value="cwf18"/>
    <property type="match status" value="1"/>
</dbReference>
<feature type="region of interest" description="Disordered" evidence="1">
    <location>
        <begin position="21"/>
        <end position="56"/>
    </location>
</feature>
<dbReference type="GeneTree" id="ENSGT00390000011619"/>
<name>A0A452TC48_URSMA</name>
<gene>
    <name evidence="2" type="primary">CCDC12</name>
</gene>
<dbReference type="AlphaFoldDB" id="A0A452TC48"/>
<dbReference type="GO" id="GO:0005684">
    <property type="term" value="C:U2-type spliceosomal complex"/>
    <property type="evidence" value="ECO:0007669"/>
    <property type="project" value="TreeGrafter"/>
</dbReference>
<organism evidence="2">
    <name type="scientific">Ursus maritimus</name>
    <name type="common">Polar bear</name>
    <name type="synonym">Thalarctos maritimus</name>
    <dbReference type="NCBI Taxonomy" id="29073"/>
    <lineage>
        <taxon>Eukaryota</taxon>
        <taxon>Metazoa</taxon>
        <taxon>Chordata</taxon>
        <taxon>Craniata</taxon>
        <taxon>Vertebrata</taxon>
        <taxon>Euteleostomi</taxon>
        <taxon>Mammalia</taxon>
        <taxon>Eutheria</taxon>
        <taxon>Laurasiatheria</taxon>
        <taxon>Carnivora</taxon>
        <taxon>Caniformia</taxon>
        <taxon>Ursidae</taxon>
        <taxon>Ursus</taxon>
    </lineage>
</organism>
<reference evidence="2" key="1">
    <citation type="submission" date="2019-03" db="UniProtKB">
        <authorList>
            <consortium name="Ensembl"/>
        </authorList>
    </citation>
    <scope>IDENTIFICATION</scope>
</reference>
<accession>A0A452TC48</accession>
<protein>
    <submittedName>
        <fullName evidence="2">Coiled-coil domain containing 12</fullName>
    </submittedName>
</protein>
<dbReference type="Ensembl" id="ENSUMAT00000006635.1">
    <property type="protein sequence ID" value="ENSUMAP00000005504.1"/>
    <property type="gene ID" value="ENSUMAG00000004346.1"/>
</dbReference>
<proteinExistence type="predicted"/>
<dbReference type="PANTHER" id="PTHR31551">
    <property type="entry name" value="PRE-MRNA-SPLICING FACTOR CWF18"/>
    <property type="match status" value="1"/>
</dbReference>
<sequence length="187" mass="20844">MAATAAGVGRLEEEALRRKERLKALREKTGRKDKEDGEPKTKQLREGEEEGEKHRELRLRNYVPEDEDLKRRRVPQAKPVAVEEKVKEQLEAAKPEPIIEEVVSARVPRGPLGAVSLPHPHAVLPPTSSVSPLLYSLSTHLSPYPFLPPSLSPAFCLCALELGPSSPDRRLLPPQDLANLAPRKPDW</sequence>
<dbReference type="GO" id="GO:0071014">
    <property type="term" value="C:post-mRNA release spliceosomal complex"/>
    <property type="evidence" value="ECO:0007669"/>
    <property type="project" value="TreeGrafter"/>
</dbReference>
<dbReference type="PANTHER" id="PTHR31551:SF1">
    <property type="entry name" value="COILED-COIL DOMAIN-CONTAINING PROTEIN 12"/>
    <property type="match status" value="1"/>
</dbReference>
<feature type="region of interest" description="Disordered" evidence="1">
    <location>
        <begin position="165"/>
        <end position="187"/>
    </location>
</feature>
<evidence type="ECO:0000313" key="2">
    <source>
        <dbReference type="Ensembl" id="ENSUMAP00000005504"/>
    </source>
</evidence>